<evidence type="ECO:0000313" key="4">
    <source>
        <dbReference type="EMBL" id="PIT94091.1"/>
    </source>
</evidence>
<dbReference type="SUPFAM" id="SSF88946">
    <property type="entry name" value="Sigma2 domain of RNA polymerase sigma factors"/>
    <property type="match status" value="1"/>
</dbReference>
<feature type="non-terminal residue" evidence="4">
    <location>
        <position position="211"/>
    </location>
</feature>
<dbReference type="Pfam" id="PF03979">
    <property type="entry name" value="Sigma70_r1_1"/>
    <property type="match status" value="1"/>
</dbReference>
<comment type="caution">
    <text evidence="4">The sequence shown here is derived from an EMBL/GenBank/DDBJ whole genome shotgun (WGS) entry which is preliminary data.</text>
</comment>
<dbReference type="GO" id="GO:0003677">
    <property type="term" value="F:DNA binding"/>
    <property type="evidence" value="ECO:0007669"/>
    <property type="project" value="InterPro"/>
</dbReference>
<proteinExistence type="predicted"/>
<protein>
    <submittedName>
        <fullName evidence="4">RNA polymerase sigma factor RpoD</fullName>
    </submittedName>
</protein>
<dbReference type="GO" id="GO:0016987">
    <property type="term" value="F:sigma factor activity"/>
    <property type="evidence" value="ECO:0007669"/>
    <property type="project" value="InterPro"/>
</dbReference>
<dbReference type="Gene3D" id="1.10.220.120">
    <property type="entry name" value="Sigma-70 factor, region 1.1"/>
    <property type="match status" value="1"/>
</dbReference>
<accession>A0A2M6WMQ5</accession>
<reference evidence="5" key="1">
    <citation type="submission" date="2017-09" db="EMBL/GenBank/DDBJ databases">
        <title>Depth-based differentiation of microbial function through sediment-hosted aquifers and enrichment of novel symbionts in the deep terrestrial subsurface.</title>
        <authorList>
            <person name="Probst A.J."/>
            <person name="Ladd B."/>
            <person name="Jarett J.K."/>
            <person name="Geller-Mcgrath D.E."/>
            <person name="Sieber C.M.K."/>
            <person name="Emerson J.B."/>
            <person name="Anantharaman K."/>
            <person name="Thomas B.C."/>
            <person name="Malmstrom R."/>
            <person name="Stieglmeier M."/>
            <person name="Klingl A."/>
            <person name="Woyke T."/>
            <person name="Ryan C.M."/>
            <person name="Banfield J.F."/>
        </authorList>
    </citation>
    <scope>NUCLEOTIDE SEQUENCE [LARGE SCALE GENOMIC DNA]</scope>
</reference>
<dbReference type="InterPro" id="IPR007127">
    <property type="entry name" value="RNA_pol_sigma_70_r1_1"/>
</dbReference>
<dbReference type="InterPro" id="IPR042189">
    <property type="entry name" value="RNA_pol_sigma_70_r1_1_sf"/>
</dbReference>
<name>A0A2M6WMQ5_9BACT</name>
<dbReference type="Pfam" id="PF00140">
    <property type="entry name" value="Sigma70_r1_2"/>
    <property type="match status" value="1"/>
</dbReference>
<sequence>MPPKKKTIRSKTKERRLPKKPGKPRLKIGAKKSVKKALPARFKKNVRKRAPGKSIIKEALVTRPTDEELANLISKGRTRDFLTEEEVLYVFKDVEDYLGAFEDFLDQIELNGIQIINREVGLLEEVVEENRPKATAKEKEKLDMRKLDLADISSDSIQMYLREIGKVHLLSGEEEVQLAKRKEKGEMEARRKLVEANLRLVVSIAKKYTGR</sequence>
<evidence type="ECO:0000259" key="3">
    <source>
        <dbReference type="Pfam" id="PF03979"/>
    </source>
</evidence>
<organism evidence="4 5">
    <name type="scientific">Candidatus Falkowbacteria bacterium CG10_big_fil_rev_8_21_14_0_10_43_11</name>
    <dbReference type="NCBI Taxonomy" id="1974568"/>
    <lineage>
        <taxon>Bacteria</taxon>
        <taxon>Candidatus Falkowiibacteriota</taxon>
    </lineage>
</organism>
<dbReference type="Gene3D" id="1.10.601.10">
    <property type="entry name" value="RNA Polymerase Primary Sigma Factor"/>
    <property type="match status" value="2"/>
</dbReference>
<dbReference type="InterPro" id="IPR013325">
    <property type="entry name" value="RNA_pol_sigma_r2"/>
</dbReference>
<evidence type="ECO:0000313" key="5">
    <source>
        <dbReference type="Proteomes" id="UP000229335"/>
    </source>
</evidence>
<dbReference type="AlphaFoldDB" id="A0A2M6WMQ5"/>
<dbReference type="Proteomes" id="UP000229335">
    <property type="component" value="Unassembled WGS sequence"/>
</dbReference>
<dbReference type="GO" id="GO:0006352">
    <property type="term" value="P:DNA-templated transcription initiation"/>
    <property type="evidence" value="ECO:0007669"/>
    <property type="project" value="InterPro"/>
</dbReference>
<feature type="domain" description="RNA polymerase sigma factor 70 region 1.1" evidence="3">
    <location>
        <begin position="66"/>
        <end position="141"/>
    </location>
</feature>
<dbReference type="EMBL" id="PFAS01000009">
    <property type="protein sequence ID" value="PIT94091.1"/>
    <property type="molecule type" value="Genomic_DNA"/>
</dbReference>
<evidence type="ECO:0000259" key="2">
    <source>
        <dbReference type="Pfam" id="PF00140"/>
    </source>
</evidence>
<feature type="domain" description="RNA polymerase sigma-70 region 1.2" evidence="2">
    <location>
        <begin position="155"/>
        <end position="186"/>
    </location>
</feature>
<gene>
    <name evidence="4" type="ORF">COU00_00840</name>
</gene>
<dbReference type="InterPro" id="IPR009042">
    <property type="entry name" value="RNA_pol_sigma70_r1_2"/>
</dbReference>
<evidence type="ECO:0000256" key="1">
    <source>
        <dbReference type="SAM" id="MobiDB-lite"/>
    </source>
</evidence>
<feature type="region of interest" description="Disordered" evidence="1">
    <location>
        <begin position="1"/>
        <end position="30"/>
    </location>
</feature>